<protein>
    <submittedName>
        <fullName evidence="2">Uncharacterized protein</fullName>
    </submittedName>
</protein>
<keyword evidence="1" id="KW-0732">Signal</keyword>
<sequence>MLLSFLAKCHFGVLLTVLFGTAVSQPVGSYEWTVGQVPTHGQEESTLFGAEHGWHSVHPEAAFPNSPGAWSSGSVAPAAINSRWEGAQAVGSSQAPAVGSHAPAPAPFHPHVLESQGAQLHNGFASSSAAHPIDWFADNAHHAFGVRLTRMLAAREAFGGDRRQWETWSEHMRRAMGSRELQISPVNVRDYGYDRVFIAQDGHAVSGFYPPLTQALPRSPSARHLLGDIVPGKLEGEREVVGSRDRVYVYLNSRVNMDYINREYFLGHAQFLPIQPEKLSRKTINKIYAARRNTVVLPPRTPHGLPLLVVRHTGVKGVSEGLEAITGVSGNMQRMSLWSPVLYDGKRYTTVLYGVVVMDPRHNEEVLAHLLRQNALRDSSTYATLYALADVAHEFH</sequence>
<gene>
    <name evidence="2" type="ORF">PANT_6d00087</name>
</gene>
<dbReference type="OrthoDB" id="2556722at2759"/>
<dbReference type="EMBL" id="DF196772">
    <property type="protein sequence ID" value="GAC72127.1"/>
    <property type="molecule type" value="Genomic_DNA"/>
</dbReference>
<evidence type="ECO:0000256" key="1">
    <source>
        <dbReference type="SAM" id="SignalP"/>
    </source>
</evidence>
<accession>M9MCY9</accession>
<organism evidence="2 3">
    <name type="scientific">Pseudozyma antarctica (strain T-34)</name>
    <name type="common">Yeast</name>
    <name type="synonym">Candida antarctica</name>
    <dbReference type="NCBI Taxonomy" id="1151754"/>
    <lineage>
        <taxon>Eukaryota</taxon>
        <taxon>Fungi</taxon>
        <taxon>Dikarya</taxon>
        <taxon>Basidiomycota</taxon>
        <taxon>Ustilaginomycotina</taxon>
        <taxon>Ustilaginomycetes</taxon>
        <taxon>Ustilaginales</taxon>
        <taxon>Ustilaginaceae</taxon>
        <taxon>Moesziomyces</taxon>
    </lineage>
</organism>
<feature type="chain" id="PRO_5004100917" evidence="1">
    <location>
        <begin position="25"/>
        <end position="396"/>
    </location>
</feature>
<name>M9MCY9_PSEA3</name>
<proteinExistence type="predicted"/>
<feature type="signal peptide" evidence="1">
    <location>
        <begin position="1"/>
        <end position="24"/>
    </location>
</feature>
<dbReference type="Proteomes" id="UP000011976">
    <property type="component" value="Unassembled WGS sequence"/>
</dbReference>
<reference evidence="3" key="1">
    <citation type="journal article" date="2013" name="Genome Announc.">
        <title>Genome sequence of the basidiomycetous yeast Pseudozyma antarctica T-34, a producer of the glycolipid biosurfactants mannosylerythritol lipids.</title>
        <authorList>
            <person name="Morita T."/>
            <person name="Koike H."/>
            <person name="Koyama Y."/>
            <person name="Hagiwara H."/>
            <person name="Ito E."/>
            <person name="Fukuoka T."/>
            <person name="Imura T."/>
            <person name="Machida M."/>
            <person name="Kitamoto D."/>
        </authorList>
    </citation>
    <scope>NUCLEOTIDE SEQUENCE [LARGE SCALE GENOMIC DNA]</scope>
    <source>
        <strain evidence="3">T-34</strain>
    </source>
</reference>
<dbReference type="AlphaFoldDB" id="M9MCY9"/>
<evidence type="ECO:0000313" key="2">
    <source>
        <dbReference type="EMBL" id="GAC72127.1"/>
    </source>
</evidence>
<evidence type="ECO:0000313" key="3">
    <source>
        <dbReference type="Proteomes" id="UP000011976"/>
    </source>
</evidence>